<dbReference type="PANTHER" id="PTHR33116">
    <property type="entry name" value="REVERSE TRANSCRIPTASE ZINC-BINDING DOMAIN-CONTAINING PROTEIN-RELATED-RELATED"/>
    <property type="match status" value="1"/>
</dbReference>
<gene>
    <name evidence="1" type="ORF">HanXRQr2_Chr15g0672181</name>
</gene>
<dbReference type="AlphaFoldDB" id="A0A9K3DXG1"/>
<evidence type="ECO:0000313" key="1">
    <source>
        <dbReference type="EMBL" id="KAF5762723.1"/>
    </source>
</evidence>
<keyword evidence="2" id="KW-1185">Reference proteome</keyword>
<accession>A0A9K3DXG1</accession>
<reference evidence="1" key="2">
    <citation type="submission" date="2020-06" db="EMBL/GenBank/DDBJ databases">
        <title>Helianthus annuus Genome sequencing and assembly Release 2.</title>
        <authorList>
            <person name="Gouzy J."/>
            <person name="Langlade N."/>
            <person name="Munos S."/>
        </authorList>
    </citation>
    <scope>NUCLEOTIDE SEQUENCE</scope>
    <source>
        <tissue evidence="1">Leaves</tissue>
    </source>
</reference>
<dbReference type="PANTHER" id="PTHR33116:SF78">
    <property type="entry name" value="OS12G0587133 PROTEIN"/>
    <property type="match status" value="1"/>
</dbReference>
<organism evidence="1 2">
    <name type="scientific">Helianthus annuus</name>
    <name type="common">Common sunflower</name>
    <dbReference type="NCBI Taxonomy" id="4232"/>
    <lineage>
        <taxon>Eukaryota</taxon>
        <taxon>Viridiplantae</taxon>
        <taxon>Streptophyta</taxon>
        <taxon>Embryophyta</taxon>
        <taxon>Tracheophyta</taxon>
        <taxon>Spermatophyta</taxon>
        <taxon>Magnoliopsida</taxon>
        <taxon>eudicotyledons</taxon>
        <taxon>Gunneridae</taxon>
        <taxon>Pentapetalae</taxon>
        <taxon>asterids</taxon>
        <taxon>campanulids</taxon>
        <taxon>Asterales</taxon>
        <taxon>Asteraceae</taxon>
        <taxon>Asteroideae</taxon>
        <taxon>Heliantheae alliance</taxon>
        <taxon>Heliantheae</taxon>
        <taxon>Helianthus</taxon>
    </lineage>
</organism>
<dbReference type="EMBL" id="MNCJ02000330">
    <property type="protein sequence ID" value="KAF5762723.1"/>
    <property type="molecule type" value="Genomic_DNA"/>
</dbReference>
<sequence length="126" mass="15054">MCLLCGEYEETSEHLFVGCHFAQTVWLVIEQWCKIPSMFAFSLRDILDHHNMIHGCKKKKKVFNAIAQVVLWSIWRMRNEVLYGRGSPNISKVIEEAKNMAYHWIKNRSRSLHWTWEEWCTFSMAM</sequence>
<reference evidence="1" key="1">
    <citation type="journal article" date="2017" name="Nature">
        <title>The sunflower genome provides insights into oil metabolism, flowering and Asterid evolution.</title>
        <authorList>
            <person name="Badouin H."/>
            <person name="Gouzy J."/>
            <person name="Grassa C.J."/>
            <person name="Murat F."/>
            <person name="Staton S.E."/>
            <person name="Cottret L."/>
            <person name="Lelandais-Briere C."/>
            <person name="Owens G.L."/>
            <person name="Carrere S."/>
            <person name="Mayjonade B."/>
            <person name="Legrand L."/>
            <person name="Gill N."/>
            <person name="Kane N.C."/>
            <person name="Bowers J.E."/>
            <person name="Hubner S."/>
            <person name="Bellec A."/>
            <person name="Berard A."/>
            <person name="Berges H."/>
            <person name="Blanchet N."/>
            <person name="Boniface M.C."/>
            <person name="Brunel D."/>
            <person name="Catrice O."/>
            <person name="Chaidir N."/>
            <person name="Claudel C."/>
            <person name="Donnadieu C."/>
            <person name="Faraut T."/>
            <person name="Fievet G."/>
            <person name="Helmstetter N."/>
            <person name="King M."/>
            <person name="Knapp S.J."/>
            <person name="Lai Z."/>
            <person name="Le Paslier M.C."/>
            <person name="Lippi Y."/>
            <person name="Lorenzon L."/>
            <person name="Mandel J.R."/>
            <person name="Marage G."/>
            <person name="Marchand G."/>
            <person name="Marquand E."/>
            <person name="Bret-Mestries E."/>
            <person name="Morien E."/>
            <person name="Nambeesan S."/>
            <person name="Nguyen T."/>
            <person name="Pegot-Espagnet P."/>
            <person name="Pouilly N."/>
            <person name="Raftis F."/>
            <person name="Sallet E."/>
            <person name="Schiex T."/>
            <person name="Thomas J."/>
            <person name="Vandecasteele C."/>
            <person name="Vares D."/>
            <person name="Vear F."/>
            <person name="Vautrin S."/>
            <person name="Crespi M."/>
            <person name="Mangin B."/>
            <person name="Burke J.M."/>
            <person name="Salse J."/>
            <person name="Munos S."/>
            <person name="Vincourt P."/>
            <person name="Rieseberg L.H."/>
            <person name="Langlade N.B."/>
        </authorList>
    </citation>
    <scope>NUCLEOTIDE SEQUENCE</scope>
    <source>
        <tissue evidence="1">Leaves</tissue>
    </source>
</reference>
<dbReference type="Proteomes" id="UP000215914">
    <property type="component" value="Unassembled WGS sequence"/>
</dbReference>
<proteinExistence type="predicted"/>
<comment type="caution">
    <text evidence="1">The sequence shown here is derived from an EMBL/GenBank/DDBJ whole genome shotgun (WGS) entry which is preliminary data.</text>
</comment>
<protein>
    <recommendedName>
        <fullName evidence="3">Reverse transcriptase zinc-binding domain-containing protein</fullName>
    </recommendedName>
</protein>
<evidence type="ECO:0000313" key="2">
    <source>
        <dbReference type="Proteomes" id="UP000215914"/>
    </source>
</evidence>
<dbReference type="Gramene" id="mRNA:HanXRQr2_Chr15g0672181">
    <property type="protein sequence ID" value="CDS:HanXRQr2_Chr15g0672181.1"/>
    <property type="gene ID" value="HanXRQr2_Chr15g0672181"/>
</dbReference>
<name>A0A9K3DXG1_HELAN</name>
<evidence type="ECO:0008006" key="3">
    <source>
        <dbReference type="Google" id="ProtNLM"/>
    </source>
</evidence>